<evidence type="ECO:0000259" key="11">
    <source>
        <dbReference type="PROSITE" id="PS51011"/>
    </source>
</evidence>
<organism evidence="12 13">
    <name type="scientific">Zootermopsis nevadensis</name>
    <name type="common">Dampwood termite</name>
    <dbReference type="NCBI Taxonomy" id="136037"/>
    <lineage>
        <taxon>Eukaryota</taxon>
        <taxon>Metazoa</taxon>
        <taxon>Ecdysozoa</taxon>
        <taxon>Arthropoda</taxon>
        <taxon>Hexapoda</taxon>
        <taxon>Insecta</taxon>
        <taxon>Pterygota</taxon>
        <taxon>Neoptera</taxon>
        <taxon>Polyneoptera</taxon>
        <taxon>Dictyoptera</taxon>
        <taxon>Blattodea</taxon>
        <taxon>Blattoidea</taxon>
        <taxon>Termitoidae</taxon>
        <taxon>Termopsidae</taxon>
        <taxon>Zootermopsis</taxon>
    </lineage>
</organism>
<dbReference type="SUPFAM" id="SSF54160">
    <property type="entry name" value="Chromo domain-like"/>
    <property type="match status" value="1"/>
</dbReference>
<gene>
    <name evidence="12" type="ORF">L798_03938</name>
</gene>
<feature type="compositionally biased region" description="Pro residues" evidence="10">
    <location>
        <begin position="1395"/>
        <end position="1412"/>
    </location>
</feature>
<evidence type="ECO:0000256" key="6">
    <source>
        <dbReference type="ARBA" id="ARBA00023125"/>
    </source>
</evidence>
<dbReference type="SMART" id="SM00333">
    <property type="entry name" value="TUDOR"/>
    <property type="match status" value="1"/>
</dbReference>
<evidence type="ECO:0000313" key="12">
    <source>
        <dbReference type="EMBL" id="KDR06667.1"/>
    </source>
</evidence>
<feature type="compositionally biased region" description="Low complexity" evidence="10">
    <location>
        <begin position="1786"/>
        <end position="1805"/>
    </location>
</feature>
<keyword evidence="2" id="KW-0597">Phosphoprotein</keyword>
<dbReference type="Proteomes" id="UP000027135">
    <property type="component" value="Unassembled WGS sequence"/>
</dbReference>
<feature type="region of interest" description="Disordered" evidence="10">
    <location>
        <begin position="1721"/>
        <end position="1742"/>
    </location>
</feature>
<dbReference type="InterPro" id="IPR016197">
    <property type="entry name" value="Chromo-like_dom_sf"/>
</dbReference>
<feature type="compositionally biased region" description="Acidic residues" evidence="10">
    <location>
        <begin position="947"/>
        <end position="960"/>
    </location>
</feature>
<feature type="compositionally biased region" description="Acidic residues" evidence="10">
    <location>
        <begin position="1359"/>
        <end position="1369"/>
    </location>
</feature>
<feature type="compositionally biased region" description="Polar residues" evidence="10">
    <location>
        <begin position="2050"/>
        <end position="2072"/>
    </location>
</feature>
<feature type="compositionally biased region" description="Basic and acidic residues" evidence="10">
    <location>
        <begin position="492"/>
        <end position="568"/>
    </location>
</feature>
<feature type="compositionally biased region" description="Basic and acidic residues" evidence="10">
    <location>
        <begin position="749"/>
        <end position="759"/>
    </location>
</feature>
<dbReference type="OMA" id="YYGPTHE"/>
<dbReference type="InterPro" id="IPR051232">
    <property type="entry name" value="ARID/SWI1_ChromRemod"/>
</dbReference>
<dbReference type="EMBL" id="KK853567">
    <property type="protein sequence ID" value="KDR06667.1"/>
    <property type="molecule type" value="Genomic_DNA"/>
</dbReference>
<dbReference type="SMART" id="SM00501">
    <property type="entry name" value="BRIGHT"/>
    <property type="match status" value="1"/>
</dbReference>
<dbReference type="CDD" id="cd20390">
    <property type="entry name" value="Tudor_ARID4_rpt2"/>
    <property type="match status" value="1"/>
</dbReference>
<evidence type="ECO:0000256" key="4">
    <source>
        <dbReference type="ARBA" id="ARBA00022853"/>
    </source>
</evidence>
<keyword evidence="1" id="KW-1017">Isopeptide bond</keyword>
<feature type="compositionally biased region" description="Low complexity" evidence="10">
    <location>
        <begin position="1332"/>
        <end position="1341"/>
    </location>
</feature>
<keyword evidence="7" id="KW-0804">Transcription</keyword>
<dbReference type="Gene3D" id="1.10.150.60">
    <property type="entry name" value="ARID DNA-binding domain"/>
    <property type="match status" value="1"/>
</dbReference>
<dbReference type="eggNOG" id="KOG3001">
    <property type="taxonomic scope" value="Eukaryota"/>
</dbReference>
<feature type="compositionally biased region" description="Acidic residues" evidence="10">
    <location>
        <begin position="1555"/>
        <end position="1568"/>
    </location>
</feature>
<evidence type="ECO:0000256" key="1">
    <source>
        <dbReference type="ARBA" id="ARBA00022499"/>
    </source>
</evidence>
<feature type="coiled-coil region" evidence="9">
    <location>
        <begin position="2093"/>
        <end position="2120"/>
    </location>
</feature>
<feature type="region of interest" description="Disordered" evidence="10">
    <location>
        <begin position="2121"/>
        <end position="2141"/>
    </location>
</feature>
<feature type="compositionally biased region" description="Acidic residues" evidence="10">
    <location>
        <begin position="1342"/>
        <end position="1352"/>
    </location>
</feature>
<dbReference type="InterPro" id="IPR025995">
    <property type="entry name" value="Tudor-knot"/>
</dbReference>
<evidence type="ECO:0000256" key="5">
    <source>
        <dbReference type="ARBA" id="ARBA00023015"/>
    </source>
</evidence>
<feature type="region of interest" description="Disordered" evidence="10">
    <location>
        <begin position="1136"/>
        <end position="1170"/>
    </location>
</feature>
<dbReference type="SUPFAM" id="SSF46774">
    <property type="entry name" value="ARID-like"/>
    <property type="match status" value="1"/>
</dbReference>
<sequence length="2141" mass="239159">MQHWSRKKGMMGDDPPYLTVGTEVSAKYKGAFCEAKVRKVVRSVKCKVTFKLGLGSAIITDDQIRGTLRVGSVCEVKHPDKKEFVEATINKIQDCSQYTVVFDDGDITTLRRTALCLKSGRHFAESETLDQLPLTHPEHFGNPVIGGRKGRRSRQTHDNSSDDEDSPRRGKRKEEKEADIGKVVCVELGDKKKQKDNWFPGLVVAPTAQDTVRIRVREEYLVRSFKDGRYFTVPKKEATEFTREIGAKVDNNTLRTAVEKALLFLDRDELPPHWDRDLLFGMDESSGNSDSDGGFDSDSSDDEPREEKDHFVAQLYKFMDDRGTPINKGPIIGNKDVDLYKLFKVVHKLGGYNRVTNQNQWKIISHKLGFGQGSSSIVNLVKQAYKKFLHSFEDFYRKLGCTMVNHPRGNRSRHRSGRSLIRDRDRATPINSLKDKEKPATPAAIEKVPEVLEKDNSQTDKKDDTEKRGETEKKEKLEETPKQKCQKKDKHKQREEKADVSSKEEKKSEKVKAKDVKDVKGEDMVIEKSKVKEEKPKTSDTIKDESEEKEERLRVRESHKDDKGKEVNSRVALEDDSSSSSTSKTENRSTEESSRSRLVPNPVTQLSQNEPCSEEKLKQNGNGKQKPKDTKAKKEEKLKTLGERARIREEKSETKQKDEKVKEEKSKTLLEEEKLDEAKKKPEKKEDEEKQTRSKSKEDLRQKKDTVTPDRRPSESRTPVRESEKRVPPRPKKEEEMVLALKKRGRKRKDTDDKSKSEESMGQLASYISVGVGDKLKVYYGPTHESKVTYEAKVLDIEEDGNESAYLVHYTGWNTRYDEWIKRGRIADNLSWTPSRAKRLRHQQAQAQLKASKPVLGKRGRPSVCGRTPDVPNVQHQPPRSTTPSSVTSSSSRTKSPAASASASRSSGSSRITRNTSDPNSMVPGPLFRRRTRRMSGHTDISMPSESESEEYESEVEIEIEPTQTRSRTEKRNFLAEKEEAGKDISPKEDVKKLERPFRRKAGKRKEEEDDEDKESSREDDSIDLIPDVDAPIEVLPSSEKRRSKRTKKMSVTPIIDKKPGDVSKFEVPVKQEPGTESEEEQPKGRDFDLNQIRSELKGIEKAVKLSQDVMHRGEQKCSQVILDDKTGLIDVRCKSEEKEEDKEVQSTTVDGKVPEKTEDPSAEDIYEFKEPEPFEFEVRSKRDTLLDERAGKLNRRLRIFDDVVGPKEEKSLRKKLIRSTVAQKTEGKDDTPFEGEVKKRFKRSITKKVDTVAESKRKEMVLTDELKLSPAKSLPSEPVTPQKSRPLLACEEAFDKLCESPSFHVTSKPCENRASSPLASKAIKPLELEPLSLFSELPGEGPDDDGEDDSEDRLVISETDETETETEEPLFTYPQRHHEELFPTLVSSESSVPAPEPTIAPPKSSPEPPQLLPMVADIFTSFSSGKNEDIPQRETENKESENANEQSSGVQMSDDEMKLLLKSGEDDEYEDDPINAAIQRVIEQSMTDEESDDMDIFGGKRPVCNIGSIQQESMVAPELEPPAAEVPRNDSLPKETGKRKTGSRKPVLSKEFVEDTDSDSDSSDEEERLVIAKIDNEDDNMSSSSSQCSLKLHVSESSDFEIKLRLSDRDEDSKTEGEESERKPQVSDTSLHVTTVVEKDIEDTGKNDGPAETSRSVDEGESTATVKTDEVTTSVQDVGHTEFASAVVAESNPSQRMECISLPNSNKVSEEGDVDILVSEQQTPVEKSDESEKCEEEAESNLRSLLCEETIPGSPAPASDSAQAIEICNDEPEETKTTVLEMPFASAPGSNSTSSSNNGKSSASVPIFASPSVVEPPVTTIPVTVDLSAPVQMQTVTTAAAPTVSPLLPRPPQVQVQVQVQHPAVPVAGPGPGSGIQGSGPGVSKRNSNEAAPVMDNTPPTTPDSSLSTISGSPREERDGMSPTLDNESSKSHRDSFEIDLDSCAEGNKVDHYSEEDSLLNIDVSNSSENRLRGLKLLPKKPCSELDKEMDSSRKKRRRSRKRSDCESNKRSRHSSGRSVRNIGGGGGGGSGGGGGGGGGGSDSDDTSENSTAGGCTPLTSSETVLSSRSPRPSKYNFYVELDPELDGTQRIALLQQKLQELRKTYINVKAELACIDRRRKKLRRREREERSTKQEVVCS</sequence>
<accession>A0A067QFT9</accession>
<dbReference type="FunFam" id="2.30.30.140:FF:000009">
    <property type="entry name" value="AT-rich interactive domain-containing protein 4B"/>
    <property type="match status" value="1"/>
</dbReference>
<feature type="compositionally biased region" description="Basic and acidic residues" evidence="10">
    <location>
        <begin position="1929"/>
        <end position="1938"/>
    </location>
</feature>
<feature type="compositionally biased region" description="Basic and acidic residues" evidence="10">
    <location>
        <begin position="420"/>
        <end position="439"/>
    </location>
</feature>
<dbReference type="PROSITE" id="PS51011">
    <property type="entry name" value="ARID"/>
    <property type="match status" value="1"/>
</dbReference>
<dbReference type="CDD" id="cd20389">
    <property type="entry name" value="Tudor_ARID4_rpt1"/>
    <property type="match status" value="1"/>
</dbReference>
<feature type="compositionally biased region" description="Acidic residues" evidence="10">
    <location>
        <begin position="293"/>
        <end position="304"/>
    </location>
</feature>
<feature type="region of interest" description="Disordered" evidence="10">
    <location>
        <begin position="133"/>
        <end position="176"/>
    </location>
</feature>
<evidence type="ECO:0000256" key="10">
    <source>
        <dbReference type="SAM" id="MobiDB-lite"/>
    </source>
</evidence>
<keyword evidence="3" id="KW-0832">Ubl conjugation</keyword>
<feature type="compositionally biased region" description="Basic and acidic residues" evidence="10">
    <location>
        <begin position="1427"/>
        <end position="1442"/>
    </location>
</feature>
<dbReference type="PANTHER" id="PTHR13964:SF27">
    <property type="entry name" value="HAT-TRICK, ISOFORM D"/>
    <property type="match status" value="1"/>
</dbReference>
<feature type="region of interest" description="Disordered" evidence="10">
    <location>
        <begin position="1485"/>
        <end position="1504"/>
    </location>
</feature>
<dbReference type="GO" id="GO:0006325">
    <property type="term" value="P:chromatin organization"/>
    <property type="evidence" value="ECO:0007669"/>
    <property type="project" value="UniProtKB-KW"/>
</dbReference>
<feature type="region of interest" description="Disordered" evidence="10">
    <location>
        <begin position="1785"/>
        <end position="1806"/>
    </location>
</feature>
<feature type="compositionally biased region" description="Basic and acidic residues" evidence="10">
    <location>
        <begin position="1594"/>
        <end position="1626"/>
    </location>
</feature>
<feature type="compositionally biased region" description="Polar residues" evidence="10">
    <location>
        <begin position="602"/>
        <end position="611"/>
    </location>
</feature>
<dbReference type="PANTHER" id="PTHR13964">
    <property type="entry name" value="RBP-RELATED"/>
    <property type="match status" value="1"/>
</dbReference>
<dbReference type="STRING" id="136037.A0A067QFT9"/>
<proteinExistence type="predicted"/>
<feature type="region of interest" description="Disordered" evidence="10">
    <location>
        <begin position="1304"/>
        <end position="1323"/>
    </location>
</feature>
<evidence type="ECO:0000256" key="7">
    <source>
        <dbReference type="ARBA" id="ARBA00023163"/>
    </source>
</evidence>
<feature type="compositionally biased region" description="Basic and acidic residues" evidence="10">
    <location>
        <begin position="626"/>
        <end position="736"/>
    </location>
</feature>
<feature type="compositionally biased region" description="Basic and acidic residues" evidence="10">
    <location>
        <begin position="967"/>
        <end position="997"/>
    </location>
</feature>
<dbReference type="InterPro" id="IPR001606">
    <property type="entry name" value="ARID_dom"/>
</dbReference>
<keyword evidence="5" id="KW-0805">Transcription regulation</keyword>
<dbReference type="InterPro" id="IPR002999">
    <property type="entry name" value="Tudor"/>
</dbReference>
<feature type="region of interest" description="Disordered" evidence="10">
    <location>
        <begin position="838"/>
        <end position="1089"/>
    </location>
</feature>
<evidence type="ECO:0000256" key="2">
    <source>
        <dbReference type="ARBA" id="ARBA00022553"/>
    </source>
</evidence>
<feature type="compositionally biased region" description="Gly residues" evidence="10">
    <location>
        <begin position="2024"/>
        <end position="2043"/>
    </location>
</feature>
<dbReference type="InterPro" id="IPR000953">
    <property type="entry name" value="Chromo/chromo_shadow_dom"/>
</dbReference>
<feature type="compositionally biased region" description="Basic and acidic residues" evidence="10">
    <location>
        <begin position="447"/>
        <end position="482"/>
    </location>
</feature>
<keyword evidence="13" id="KW-1185">Reference proteome</keyword>
<dbReference type="eggNOG" id="KOG2744">
    <property type="taxonomic scope" value="Eukaryota"/>
</dbReference>
<feature type="region of interest" description="Disordered" evidence="10">
    <location>
        <begin position="281"/>
        <end position="306"/>
    </location>
</feature>
<dbReference type="SUPFAM" id="SSF63748">
    <property type="entry name" value="Tudor/PWWP/MBT"/>
    <property type="match status" value="1"/>
</dbReference>
<dbReference type="InterPro" id="IPR012603">
    <property type="entry name" value="ARID4A/B_PWWP"/>
</dbReference>
<dbReference type="GO" id="GO:0000976">
    <property type="term" value="F:transcription cis-regulatory region binding"/>
    <property type="evidence" value="ECO:0007669"/>
    <property type="project" value="TreeGrafter"/>
</dbReference>
<feature type="compositionally biased region" description="Low complexity" evidence="10">
    <location>
        <begin position="878"/>
        <end position="911"/>
    </location>
</feature>
<dbReference type="Pfam" id="PF11717">
    <property type="entry name" value="Tudor-knot"/>
    <property type="match status" value="1"/>
</dbReference>
<dbReference type="GO" id="GO:0005694">
    <property type="term" value="C:chromosome"/>
    <property type="evidence" value="ECO:0007669"/>
    <property type="project" value="UniProtKB-ARBA"/>
</dbReference>
<dbReference type="GO" id="GO:0005634">
    <property type="term" value="C:nucleus"/>
    <property type="evidence" value="ECO:0007669"/>
    <property type="project" value="TreeGrafter"/>
</dbReference>
<dbReference type="Gene3D" id="2.30.30.140">
    <property type="match status" value="3"/>
</dbReference>
<feature type="region of interest" description="Disordered" evidence="10">
    <location>
        <begin position="1865"/>
        <end position="1941"/>
    </location>
</feature>
<keyword evidence="6" id="KW-0238">DNA-binding</keyword>
<dbReference type="Pfam" id="PF08169">
    <property type="entry name" value="RBB1NT"/>
    <property type="match status" value="1"/>
</dbReference>
<dbReference type="InterPro" id="IPR036431">
    <property type="entry name" value="ARID_dom_sf"/>
</dbReference>
<dbReference type="InParanoid" id="A0A067QFT9"/>
<feature type="compositionally biased region" description="Gly residues" evidence="10">
    <location>
        <begin position="1871"/>
        <end position="1882"/>
    </location>
</feature>
<keyword evidence="8" id="KW-0539">Nucleus</keyword>
<keyword evidence="9" id="KW-0175">Coiled coil</keyword>
<dbReference type="GO" id="GO:0006357">
    <property type="term" value="P:regulation of transcription by RNA polymerase II"/>
    <property type="evidence" value="ECO:0007669"/>
    <property type="project" value="TreeGrafter"/>
</dbReference>
<feature type="compositionally biased region" description="Basic residues" evidence="10">
    <location>
        <begin position="408"/>
        <end position="417"/>
    </location>
</feature>
<feature type="domain" description="ARID" evidence="11">
    <location>
        <begin position="305"/>
        <end position="397"/>
    </location>
</feature>
<feature type="compositionally biased region" description="Acidic residues" evidence="10">
    <location>
        <begin position="1487"/>
        <end position="1496"/>
    </location>
</feature>
<evidence type="ECO:0000256" key="8">
    <source>
        <dbReference type="ARBA" id="ARBA00023242"/>
    </source>
</evidence>
<feature type="compositionally biased region" description="Low complexity" evidence="10">
    <location>
        <begin position="1517"/>
        <end position="1526"/>
    </location>
</feature>
<feature type="compositionally biased region" description="Low complexity" evidence="10">
    <location>
        <begin position="283"/>
        <end position="292"/>
    </location>
</feature>
<feature type="compositionally biased region" description="Basic and acidic residues" evidence="10">
    <location>
        <begin position="1638"/>
        <end position="1647"/>
    </location>
</feature>
<feature type="compositionally biased region" description="Basic and acidic residues" evidence="10">
    <location>
        <begin position="1136"/>
        <end position="1145"/>
    </location>
</feature>
<evidence type="ECO:0000256" key="3">
    <source>
        <dbReference type="ARBA" id="ARBA00022843"/>
    </source>
</evidence>
<protein>
    <submittedName>
        <fullName evidence="12">AT-rich interactive domain-containing protein 4B</fullName>
    </submittedName>
</protein>
<dbReference type="OrthoDB" id="10068428at2759"/>
<reference evidence="12 13" key="1">
    <citation type="journal article" date="2014" name="Nat. Commun.">
        <title>Molecular traces of alternative social organization in a termite genome.</title>
        <authorList>
            <person name="Terrapon N."/>
            <person name="Li C."/>
            <person name="Robertson H.M."/>
            <person name="Ji L."/>
            <person name="Meng X."/>
            <person name="Booth W."/>
            <person name="Chen Z."/>
            <person name="Childers C.P."/>
            <person name="Glastad K.M."/>
            <person name="Gokhale K."/>
            <person name="Gowin J."/>
            <person name="Gronenberg W."/>
            <person name="Hermansen R.A."/>
            <person name="Hu H."/>
            <person name="Hunt B.G."/>
            <person name="Huylmans A.K."/>
            <person name="Khalil S.M."/>
            <person name="Mitchell R.D."/>
            <person name="Munoz-Torres M.C."/>
            <person name="Mustard J.A."/>
            <person name="Pan H."/>
            <person name="Reese J.T."/>
            <person name="Scharf M.E."/>
            <person name="Sun F."/>
            <person name="Vogel H."/>
            <person name="Xiao J."/>
            <person name="Yang W."/>
            <person name="Yang Z."/>
            <person name="Yang Z."/>
            <person name="Zhou J."/>
            <person name="Zhu J."/>
            <person name="Brent C.S."/>
            <person name="Elsik C.G."/>
            <person name="Goodisman M.A."/>
            <person name="Liberles D.A."/>
            <person name="Roe R.M."/>
            <person name="Vargo E.L."/>
            <person name="Vilcinskas A."/>
            <person name="Wang J."/>
            <person name="Bornberg-Bauer E."/>
            <person name="Korb J."/>
            <person name="Zhang G."/>
            <person name="Liebig J."/>
        </authorList>
    </citation>
    <scope>NUCLEOTIDE SEQUENCE [LARGE SCALE GENOMIC DNA]</scope>
    <source>
        <tissue evidence="12">Whole organism</tissue>
    </source>
</reference>
<feature type="region of interest" description="Disordered" evidence="10">
    <location>
        <begin position="1984"/>
        <end position="2075"/>
    </location>
</feature>
<name>A0A067QFT9_ZOONE</name>
<keyword evidence="4" id="KW-0156">Chromatin regulator</keyword>
<dbReference type="Pfam" id="PF01388">
    <property type="entry name" value="ARID"/>
    <property type="match status" value="1"/>
</dbReference>
<dbReference type="SMART" id="SM00298">
    <property type="entry name" value="CHROMO"/>
    <property type="match status" value="1"/>
</dbReference>
<dbReference type="SMART" id="SM01014">
    <property type="entry name" value="ARID"/>
    <property type="match status" value="1"/>
</dbReference>
<feature type="region of interest" description="Disordered" evidence="10">
    <location>
        <begin position="1512"/>
        <end position="1679"/>
    </location>
</feature>
<feature type="compositionally biased region" description="Basic and acidic residues" evidence="10">
    <location>
        <begin position="1056"/>
        <end position="1070"/>
    </location>
</feature>
<feature type="region of interest" description="Disordered" evidence="10">
    <location>
        <begin position="1332"/>
        <end position="1472"/>
    </location>
</feature>
<feature type="region of interest" description="Disordered" evidence="10">
    <location>
        <begin position="403"/>
        <end position="764"/>
    </location>
</feature>
<feature type="compositionally biased region" description="Basic and acidic residues" evidence="10">
    <location>
        <begin position="155"/>
        <end position="176"/>
    </location>
</feature>
<evidence type="ECO:0000313" key="13">
    <source>
        <dbReference type="Proteomes" id="UP000027135"/>
    </source>
</evidence>
<evidence type="ECO:0000256" key="9">
    <source>
        <dbReference type="SAM" id="Coils"/>
    </source>
</evidence>
<feature type="compositionally biased region" description="Polar residues" evidence="10">
    <location>
        <begin position="1663"/>
        <end position="1677"/>
    </location>
</feature>
<feature type="compositionally biased region" description="Basic and acidic residues" evidence="10">
    <location>
        <begin position="1984"/>
        <end position="1994"/>
    </location>
</feature>
<feature type="compositionally biased region" description="Basic and acidic residues" evidence="10">
    <location>
        <begin position="585"/>
        <end position="595"/>
    </location>
</feature>
<dbReference type="FunFam" id="1.10.150.60:FF:000013">
    <property type="entry name" value="AT-rich interactive domain-containing protein 4B"/>
    <property type="match status" value="1"/>
</dbReference>
<feature type="compositionally biased region" description="Basic and acidic residues" evidence="10">
    <location>
        <begin position="1528"/>
        <end position="1539"/>
    </location>
</feature>